<comment type="caution">
    <text evidence="1">The sequence shown here is derived from an EMBL/GenBank/DDBJ whole genome shotgun (WGS) entry which is preliminary data.</text>
</comment>
<dbReference type="EMBL" id="JAWQEG010002819">
    <property type="protein sequence ID" value="KAK3869565.1"/>
    <property type="molecule type" value="Genomic_DNA"/>
</dbReference>
<sequence length="102" mass="10924">MTIFSISCGIAPHTDPEFNKTGPMSSARVNYYERCVDVTVNSESEYQVRRVLASPAVPLLYSLYPSAPQLSSKATFLGIKSVGTAKPSLCIYSTAAGVLCPT</sequence>
<organism evidence="1 2">
    <name type="scientific">Petrolisthes cinctipes</name>
    <name type="common">Flat porcelain crab</name>
    <dbReference type="NCBI Taxonomy" id="88211"/>
    <lineage>
        <taxon>Eukaryota</taxon>
        <taxon>Metazoa</taxon>
        <taxon>Ecdysozoa</taxon>
        <taxon>Arthropoda</taxon>
        <taxon>Crustacea</taxon>
        <taxon>Multicrustacea</taxon>
        <taxon>Malacostraca</taxon>
        <taxon>Eumalacostraca</taxon>
        <taxon>Eucarida</taxon>
        <taxon>Decapoda</taxon>
        <taxon>Pleocyemata</taxon>
        <taxon>Anomura</taxon>
        <taxon>Galatheoidea</taxon>
        <taxon>Porcellanidae</taxon>
        <taxon>Petrolisthes</taxon>
    </lineage>
</organism>
<evidence type="ECO:0000313" key="2">
    <source>
        <dbReference type="Proteomes" id="UP001286313"/>
    </source>
</evidence>
<evidence type="ECO:0000313" key="1">
    <source>
        <dbReference type="EMBL" id="KAK3869565.1"/>
    </source>
</evidence>
<dbReference type="Proteomes" id="UP001286313">
    <property type="component" value="Unassembled WGS sequence"/>
</dbReference>
<dbReference type="AlphaFoldDB" id="A0AAE1F8L9"/>
<gene>
    <name evidence="1" type="ORF">Pcinc_025149</name>
</gene>
<accession>A0AAE1F8L9</accession>
<reference evidence="1" key="1">
    <citation type="submission" date="2023-10" db="EMBL/GenBank/DDBJ databases">
        <title>Genome assemblies of two species of porcelain crab, Petrolisthes cinctipes and Petrolisthes manimaculis (Anomura: Porcellanidae).</title>
        <authorList>
            <person name="Angst P."/>
        </authorList>
    </citation>
    <scope>NUCLEOTIDE SEQUENCE</scope>
    <source>
        <strain evidence="1">PB745_01</strain>
        <tissue evidence="1">Gill</tissue>
    </source>
</reference>
<proteinExistence type="predicted"/>
<name>A0AAE1F8L9_PETCI</name>
<keyword evidence="2" id="KW-1185">Reference proteome</keyword>
<protein>
    <submittedName>
        <fullName evidence="1">Uncharacterized protein</fullName>
    </submittedName>
</protein>